<evidence type="ECO:0000313" key="1">
    <source>
        <dbReference type="EMBL" id="CAD9324813.1"/>
    </source>
</evidence>
<accession>A0A6V2Q2Y5</accession>
<name>A0A6V2Q2Y5_9STRA</name>
<reference evidence="1" key="1">
    <citation type="submission" date="2021-01" db="EMBL/GenBank/DDBJ databases">
        <authorList>
            <person name="Corre E."/>
            <person name="Pelletier E."/>
            <person name="Niang G."/>
            <person name="Scheremetjew M."/>
            <person name="Finn R."/>
            <person name="Kale V."/>
            <person name="Holt S."/>
            <person name="Cochrane G."/>
            <person name="Meng A."/>
            <person name="Brown T."/>
            <person name="Cohen L."/>
        </authorList>
    </citation>
    <scope>NUCLEOTIDE SEQUENCE</scope>
    <source>
        <strain evidence="1">Pop2</strain>
    </source>
</reference>
<proteinExistence type="predicted"/>
<gene>
    <name evidence="1" type="ORF">DBRI1063_LOCUS8286</name>
</gene>
<protein>
    <submittedName>
        <fullName evidence="1">Uncharacterized protein</fullName>
    </submittedName>
</protein>
<dbReference type="PANTHER" id="PTHR34123">
    <property type="entry name" value="OS04G0578200 PROTEIN"/>
    <property type="match status" value="1"/>
</dbReference>
<dbReference type="PANTHER" id="PTHR34123:SF1">
    <property type="entry name" value="OS04G0578200 PROTEIN"/>
    <property type="match status" value="1"/>
</dbReference>
<dbReference type="AlphaFoldDB" id="A0A6V2Q2Y5"/>
<sequence>MASTRMHRKTTINIAAITLLVFIVSFQNITVQCFQISRTNTPLSSSSPWKVNPSTFTRSRSSTYFNTVTKATEDDNADTSNVATKKMKEQEYRNAPTAILSNFMSQQQSGDGEDNETTETNPIDAIDFTVPKYNNDGIDLETLARILDYELYNKQWFVTGNVNPIYFAEEFEFQDPDVKLKGIEEYARGVYKLFDQKTSKAEIMSTEVNPSISPNTITVTWRLSGKVNIGPGLTIKPYICYSDFTVDEQTGLITFQEDRFDIPQWDILLSALFPFLIGKVTSAPAPEVEARDVSMPNVRALQQKSKAGKGESPLDKILQLFGGK</sequence>
<dbReference type="EMBL" id="HBGN01012959">
    <property type="protein sequence ID" value="CAD9324813.1"/>
    <property type="molecule type" value="Transcribed_RNA"/>
</dbReference>
<organism evidence="1">
    <name type="scientific">Ditylum brightwellii</name>
    <dbReference type="NCBI Taxonomy" id="49249"/>
    <lineage>
        <taxon>Eukaryota</taxon>
        <taxon>Sar</taxon>
        <taxon>Stramenopiles</taxon>
        <taxon>Ochrophyta</taxon>
        <taxon>Bacillariophyta</taxon>
        <taxon>Mediophyceae</taxon>
        <taxon>Lithodesmiophycidae</taxon>
        <taxon>Lithodesmiales</taxon>
        <taxon>Lithodesmiaceae</taxon>
        <taxon>Ditylum</taxon>
    </lineage>
</organism>